<feature type="compositionally biased region" description="Acidic residues" evidence="1">
    <location>
        <begin position="335"/>
        <end position="344"/>
    </location>
</feature>
<evidence type="ECO:0000313" key="3">
    <source>
        <dbReference type="EMBL" id="KAF5742957.1"/>
    </source>
</evidence>
<evidence type="ECO:0000259" key="2">
    <source>
        <dbReference type="Pfam" id="PF13837"/>
    </source>
</evidence>
<dbReference type="AlphaFoldDB" id="A0A7J7D9C5"/>
<name>A0A7J7D9C5_TRIWF</name>
<dbReference type="FunCoup" id="A0A7J7D9C5">
    <property type="interactions" value="833"/>
</dbReference>
<dbReference type="InterPro" id="IPR044822">
    <property type="entry name" value="Myb_DNA-bind_4"/>
</dbReference>
<proteinExistence type="predicted"/>
<protein>
    <submittedName>
        <fullName evidence="3">Trihelix transcription factor ASIL2 isoform X1</fullName>
    </submittedName>
</protein>
<feature type="region of interest" description="Disordered" evidence="1">
    <location>
        <begin position="243"/>
        <end position="267"/>
    </location>
</feature>
<comment type="caution">
    <text evidence="3">The sequence shown here is derived from an EMBL/GenBank/DDBJ whole genome shotgun (WGS) entry which is preliminary data.</text>
</comment>
<feature type="region of interest" description="Disordered" evidence="1">
    <location>
        <begin position="327"/>
        <end position="350"/>
    </location>
</feature>
<feature type="compositionally biased region" description="Acidic residues" evidence="1">
    <location>
        <begin position="45"/>
        <end position="66"/>
    </location>
</feature>
<feature type="domain" description="Myb/SANT-like DNA-binding" evidence="2">
    <location>
        <begin position="116"/>
        <end position="202"/>
    </location>
</feature>
<evidence type="ECO:0000313" key="4">
    <source>
        <dbReference type="Proteomes" id="UP000593562"/>
    </source>
</evidence>
<organism evidence="3 4">
    <name type="scientific">Tripterygium wilfordii</name>
    <name type="common">Thunder God vine</name>
    <dbReference type="NCBI Taxonomy" id="458696"/>
    <lineage>
        <taxon>Eukaryota</taxon>
        <taxon>Viridiplantae</taxon>
        <taxon>Streptophyta</taxon>
        <taxon>Embryophyta</taxon>
        <taxon>Tracheophyta</taxon>
        <taxon>Spermatophyta</taxon>
        <taxon>Magnoliopsida</taxon>
        <taxon>eudicotyledons</taxon>
        <taxon>Gunneridae</taxon>
        <taxon>Pentapetalae</taxon>
        <taxon>rosids</taxon>
        <taxon>fabids</taxon>
        <taxon>Celastrales</taxon>
        <taxon>Celastraceae</taxon>
        <taxon>Tripterygium</taxon>
    </lineage>
</organism>
<dbReference type="EMBL" id="JAAARO010000009">
    <property type="protein sequence ID" value="KAF5742957.1"/>
    <property type="molecule type" value="Genomic_DNA"/>
</dbReference>
<dbReference type="OrthoDB" id="691673at2759"/>
<feature type="region of interest" description="Disordered" evidence="1">
    <location>
        <begin position="1"/>
        <end position="84"/>
    </location>
</feature>
<gene>
    <name evidence="3" type="ORF">HS088_TW09G01019</name>
</gene>
<keyword evidence="4" id="KW-1185">Reference proteome</keyword>
<dbReference type="Gene3D" id="1.10.10.60">
    <property type="entry name" value="Homeodomain-like"/>
    <property type="match status" value="1"/>
</dbReference>
<accession>A0A7J7D9C5</accession>
<dbReference type="InterPro" id="IPR044823">
    <property type="entry name" value="ASIL1/2-like"/>
</dbReference>
<evidence type="ECO:0000256" key="1">
    <source>
        <dbReference type="SAM" id="MobiDB-lite"/>
    </source>
</evidence>
<dbReference type="Pfam" id="PF13837">
    <property type="entry name" value="Myb_DNA-bind_4"/>
    <property type="match status" value="1"/>
</dbReference>
<sequence>MDDMEDDARYPQKPYSFNRQKLPSYPHRASGRYVDDQFGKYNEQNDPDEYDIDDEDDDDDEDEDNDASPNVYSHNFEGSHDFRRYPKRQRLKNSAENYQFVARNTKSSFGERNSGSNWSEDEEFVLLEAWGDKFLQLGRRSLRSEDWVEVAEKVSEETGTQRTEAQCRSILDSLKRKYKKEKSKMEQMGTNGSKWRFFKKFDILLGFSGRKEWNGGLACGVDSGEFVFMDTRVYLERANGFDEMRDSPADSEDEMENEDEDGLSSKRCEDSSLRVLADSVQKFGEIYEKIESSKREHMLELEKMREDFHRELELQKKQILEKAHAEIAKIRDANDNDEDTDDDSAQNLSE</sequence>
<dbReference type="PANTHER" id="PTHR31307:SF8">
    <property type="entry name" value="ALCOHOL DEHYDROGENASE TRANSCRIPTION FACTOR MYB_SANT-LIKE FAMILY PROTEIN"/>
    <property type="match status" value="1"/>
</dbReference>
<reference evidence="3 4" key="1">
    <citation type="journal article" date="2020" name="Nat. Commun.">
        <title>Genome of Tripterygium wilfordii and identification of cytochrome P450 involved in triptolide biosynthesis.</title>
        <authorList>
            <person name="Tu L."/>
            <person name="Su P."/>
            <person name="Zhang Z."/>
            <person name="Gao L."/>
            <person name="Wang J."/>
            <person name="Hu T."/>
            <person name="Zhou J."/>
            <person name="Zhang Y."/>
            <person name="Zhao Y."/>
            <person name="Liu Y."/>
            <person name="Song Y."/>
            <person name="Tong Y."/>
            <person name="Lu Y."/>
            <person name="Yang J."/>
            <person name="Xu C."/>
            <person name="Jia M."/>
            <person name="Peters R.J."/>
            <person name="Huang L."/>
            <person name="Gao W."/>
        </authorList>
    </citation>
    <scope>NUCLEOTIDE SEQUENCE [LARGE SCALE GENOMIC DNA]</scope>
    <source>
        <strain evidence="4">cv. XIE 37</strain>
        <tissue evidence="3">Leaf</tissue>
    </source>
</reference>
<dbReference type="GO" id="GO:0005634">
    <property type="term" value="C:nucleus"/>
    <property type="evidence" value="ECO:0007669"/>
    <property type="project" value="TreeGrafter"/>
</dbReference>
<feature type="compositionally biased region" description="Acidic residues" evidence="1">
    <location>
        <begin position="249"/>
        <end position="262"/>
    </location>
</feature>
<dbReference type="InParanoid" id="A0A7J7D9C5"/>
<dbReference type="PANTHER" id="PTHR31307">
    <property type="entry name" value="TRIHELIX TRANSCRIPTION FACTOR ASIL2"/>
    <property type="match status" value="1"/>
</dbReference>
<dbReference type="Proteomes" id="UP000593562">
    <property type="component" value="Unassembled WGS sequence"/>
</dbReference>
<dbReference type="GO" id="GO:0000976">
    <property type="term" value="F:transcription cis-regulatory region binding"/>
    <property type="evidence" value="ECO:0007669"/>
    <property type="project" value="TreeGrafter"/>
</dbReference>